<comment type="caution">
    <text evidence="1">The sequence shown here is derived from an EMBL/GenBank/DDBJ whole genome shotgun (WGS) entry which is preliminary data.</text>
</comment>
<protein>
    <submittedName>
        <fullName evidence="1">Uncharacterized protein</fullName>
    </submittedName>
</protein>
<name>A0ABN9WJX1_9DINO</name>
<organism evidence="1 2">
    <name type="scientific">Prorocentrum cordatum</name>
    <dbReference type="NCBI Taxonomy" id="2364126"/>
    <lineage>
        <taxon>Eukaryota</taxon>
        <taxon>Sar</taxon>
        <taxon>Alveolata</taxon>
        <taxon>Dinophyceae</taxon>
        <taxon>Prorocentrales</taxon>
        <taxon>Prorocentraceae</taxon>
        <taxon>Prorocentrum</taxon>
    </lineage>
</organism>
<reference evidence="1" key="1">
    <citation type="submission" date="2023-10" db="EMBL/GenBank/DDBJ databases">
        <authorList>
            <person name="Chen Y."/>
            <person name="Shah S."/>
            <person name="Dougan E. K."/>
            <person name="Thang M."/>
            <person name="Chan C."/>
        </authorList>
    </citation>
    <scope>NUCLEOTIDE SEQUENCE [LARGE SCALE GENOMIC DNA]</scope>
</reference>
<evidence type="ECO:0000313" key="2">
    <source>
        <dbReference type="Proteomes" id="UP001189429"/>
    </source>
</evidence>
<sequence>MDIGLSVCFVGGALLVSPQVEQYSLCFIFSLAGLVPVTPAGPKAAGMPLTPAGFSPAPGSAQPFTPAYGAMP</sequence>
<feature type="non-terminal residue" evidence="1">
    <location>
        <position position="72"/>
    </location>
</feature>
<proteinExistence type="predicted"/>
<dbReference type="EMBL" id="CAUYUJ010018694">
    <property type="protein sequence ID" value="CAK0885624.1"/>
    <property type="molecule type" value="Genomic_DNA"/>
</dbReference>
<accession>A0ABN9WJX1</accession>
<keyword evidence="2" id="KW-1185">Reference proteome</keyword>
<evidence type="ECO:0000313" key="1">
    <source>
        <dbReference type="EMBL" id="CAK0885624.1"/>
    </source>
</evidence>
<gene>
    <name evidence="1" type="ORF">PCOR1329_LOCUS67186</name>
</gene>
<dbReference type="Proteomes" id="UP001189429">
    <property type="component" value="Unassembled WGS sequence"/>
</dbReference>